<sequence length="525" mass="60784">MIKQKFNPTHQRPVFKRMLAFRGRALFSRLQTICRGGNNPSFLSCCNLPGRRSLLGNGLNARFWGTVPDVAESKNETLKKQVLEKRSAEQEKRVKYYLTLIDHSTFRKQDYVRETKQLLADKVFLFPNELSSSICYMYRLGLTKLALEVFHFYRKNNMLSLVNQMSLKYVMLCAAEVKDSRTLHMAYNSQSASRQNSVILNSTYIRCLLSLNDVKQATSLLSSFLDNPVYKRSNVSGGNDLYSNAIVGSSPFYPRCIAMFHSIRPIAPTLAIASKHQLAAGKTEENGVVPLEEEKWKLVQNSLCYSAVIGSYYRLGEFQLALQYYDEARKLGVFPRFREGMMIAEIHANSREFEASFSELKRKNVDVSGVPSSELERFWLNESKVPQMRRALRQVFWNWYYNRSFCPKFEPKANAICTYVGDERIVGNVLLMLGTMYDLKYFAEKDLTETKILIKTGLNERAMGELTKFLEEEIYPVLPYRVENRNVEIQVKDAQAWVKNRRLLNLSLRWVVCWIRIAGKGWQRM</sequence>
<evidence type="ECO:0000313" key="3">
    <source>
        <dbReference type="Proteomes" id="UP000008312"/>
    </source>
</evidence>
<accession>D8M0W3</accession>
<dbReference type="GeneID" id="24919051"/>
<evidence type="ECO:0000313" key="2">
    <source>
        <dbReference type="EMBL" id="CBK21702.2"/>
    </source>
</evidence>
<reference evidence="2" key="1">
    <citation type="submission" date="2010-02" db="EMBL/GenBank/DDBJ databases">
        <title>Sequencing and annotation of the Blastocystis hominis genome.</title>
        <authorList>
            <person name="Wincker P."/>
        </authorList>
    </citation>
    <scope>NUCLEOTIDE SEQUENCE</scope>
    <source>
        <strain evidence="2">Singapore isolate B</strain>
    </source>
</reference>
<dbReference type="InParanoid" id="D8M0W3"/>
<keyword evidence="3" id="KW-1185">Reference proteome</keyword>
<dbReference type="EMBL" id="FN668644">
    <property type="protein sequence ID" value="CBK21702.2"/>
    <property type="molecule type" value="Genomic_DNA"/>
</dbReference>
<dbReference type="NCBIfam" id="TIGR00756">
    <property type="entry name" value="PPR"/>
    <property type="match status" value="1"/>
</dbReference>
<dbReference type="InterPro" id="IPR002885">
    <property type="entry name" value="PPR_rpt"/>
</dbReference>
<dbReference type="Proteomes" id="UP000008312">
    <property type="component" value="Unassembled WGS sequence"/>
</dbReference>
<name>D8M0W3_BLAHO</name>
<dbReference type="PROSITE" id="PS51375">
    <property type="entry name" value="PPR"/>
    <property type="match status" value="1"/>
</dbReference>
<evidence type="ECO:0000256" key="1">
    <source>
        <dbReference type="PROSITE-ProRule" id="PRU00708"/>
    </source>
</evidence>
<dbReference type="AlphaFoldDB" id="D8M0W3"/>
<dbReference type="RefSeq" id="XP_012895750.1">
    <property type="nucleotide sequence ID" value="XM_013040296.1"/>
</dbReference>
<gene>
    <name evidence="2" type="ORF">GSBLH_T00001826001</name>
</gene>
<proteinExistence type="predicted"/>
<feature type="repeat" description="PPR" evidence="1">
    <location>
        <begin position="301"/>
        <end position="335"/>
    </location>
</feature>
<dbReference type="OrthoDB" id="202417at2759"/>
<organism evidence="2">
    <name type="scientific">Blastocystis hominis</name>
    <dbReference type="NCBI Taxonomy" id="12968"/>
    <lineage>
        <taxon>Eukaryota</taxon>
        <taxon>Sar</taxon>
        <taxon>Stramenopiles</taxon>
        <taxon>Bigyra</taxon>
        <taxon>Opalozoa</taxon>
        <taxon>Opalinata</taxon>
        <taxon>Blastocystidae</taxon>
        <taxon>Blastocystis</taxon>
    </lineage>
</organism>
<protein>
    <submittedName>
        <fullName evidence="2">Uncharacterized protein</fullName>
    </submittedName>
</protein>